<dbReference type="Gene3D" id="2.60.40.1080">
    <property type="match status" value="1"/>
</dbReference>
<feature type="domain" description="BIG2" evidence="11">
    <location>
        <begin position="446"/>
        <end position="518"/>
    </location>
</feature>
<dbReference type="InterPro" id="IPR056899">
    <property type="entry name" value="Ig_NUP210_9th"/>
</dbReference>
<evidence type="ECO:0000256" key="10">
    <source>
        <dbReference type="SAM" id="SignalP"/>
    </source>
</evidence>
<evidence type="ECO:0000256" key="8">
    <source>
        <dbReference type="ARBA" id="ARBA00023242"/>
    </source>
</evidence>
<dbReference type="GO" id="GO:0031965">
    <property type="term" value="C:nuclear membrane"/>
    <property type="evidence" value="ECO:0007669"/>
    <property type="project" value="UniProtKB-SubCell"/>
</dbReference>
<keyword evidence="4 10" id="KW-0732">Signal</keyword>
<comment type="caution">
    <text evidence="12">The sequence shown here is derived from an EMBL/GenBank/DDBJ whole genome shotgun (WGS) entry which is preliminary data.</text>
</comment>
<dbReference type="InterPro" id="IPR003343">
    <property type="entry name" value="Big_2"/>
</dbReference>
<feature type="signal peptide" evidence="10">
    <location>
        <begin position="1"/>
        <end position="21"/>
    </location>
</feature>
<evidence type="ECO:0000256" key="7">
    <source>
        <dbReference type="ARBA" id="ARBA00023180"/>
    </source>
</evidence>
<dbReference type="InterPro" id="IPR055099">
    <property type="entry name" value="Ig_NUP210_7th"/>
</dbReference>
<feature type="domain" description="BIG2" evidence="11">
    <location>
        <begin position="240"/>
        <end position="324"/>
    </location>
</feature>
<dbReference type="Pfam" id="PF25354">
    <property type="entry name" value="Ig_NUP210_16th"/>
    <property type="match status" value="1"/>
</dbReference>
<keyword evidence="8" id="KW-0539">Nucleus</keyword>
<dbReference type="Pfam" id="PF24902">
    <property type="entry name" value="Ig_NUP210_9th"/>
    <property type="match status" value="1"/>
</dbReference>
<name>A0AAN9Z3R2_9ORTH</name>
<evidence type="ECO:0000313" key="13">
    <source>
        <dbReference type="Proteomes" id="UP001378592"/>
    </source>
</evidence>
<dbReference type="Pfam" id="PF22963">
    <property type="entry name" value="Ig_NUP210_3rd"/>
    <property type="match status" value="1"/>
</dbReference>
<evidence type="ECO:0000259" key="11">
    <source>
        <dbReference type="SMART" id="SM00635"/>
    </source>
</evidence>
<gene>
    <name evidence="12" type="ORF">R5R35_000596</name>
</gene>
<dbReference type="PANTHER" id="PTHR23019">
    <property type="entry name" value="NUCLEAR PORE MEMBRANE GLYCOPROTEIN GP210-RELATED"/>
    <property type="match status" value="1"/>
</dbReference>
<dbReference type="InterPro" id="IPR055096">
    <property type="entry name" value="Ig_NUP210_1st"/>
</dbReference>
<protein>
    <recommendedName>
        <fullName evidence="11">BIG2 domain-containing protein</fullName>
    </recommendedName>
</protein>
<feature type="domain" description="BIG2" evidence="11">
    <location>
        <begin position="1088"/>
        <end position="1159"/>
    </location>
</feature>
<evidence type="ECO:0000256" key="6">
    <source>
        <dbReference type="ARBA" id="ARBA00023136"/>
    </source>
</evidence>
<dbReference type="PANTHER" id="PTHR23019:SF0">
    <property type="entry name" value="NUCLEAR PORE MEMBRANE GLYCOPROTEIN 210"/>
    <property type="match status" value="1"/>
</dbReference>
<dbReference type="Pfam" id="PF24991">
    <property type="entry name" value="Ig_NUP210_4th"/>
    <property type="match status" value="1"/>
</dbReference>
<comment type="subcellular location">
    <subcellularLocation>
        <location evidence="1">Nucleus membrane</location>
        <topology evidence="1">Single-pass membrane protein</topology>
    </subcellularLocation>
</comment>
<sequence>MAGFWCRHGLVLFILIHTATIVENSKLNVPRVLLPLFHSFRLKYILEGTDLECYKWSTSRPEILDVQPLYEDTHRGCSSKAVVSPLSKEFDRNTAIVFAEELRSGNILRCDVIMDVIHSLNVITTTRELYIEEAPEAFEVRAYDDQGNEFSSLEGVELKWTLTTWTSQGGDVKGTNVIRFMTFNESPYETPPTVQDLDSRGLRGHIILLEGLKTGTAKVTVGLPYSEYAEVQNIVVQLNVMSNLIISPAEIYVITGDSIQYRVLQVKNGRLEEVLLLTQQYYWEVLDTNIASLDEKTSMVTALSPGKTRVVLHDRNIDESEKVARIPTANLVVSEPAYLTLTILPHRNWAVLVGENYEIIVDVFDKDDNKLHVGDVEVTTLVPAEYFLVKNISKNGTYLYGEPLAVGTAQVRATLHAVRDHQGKRRAFSPKILVQANLMIYKSIFVKPADVILPWEPVLRPRYIVELDATGGDGTYIWSSNNRSVATVTAAGVVTTYVNGHVEVYASMASNPHNKGVSKFHILPPKVIEIVDYIQETEIGKPIFLHIALFTKKQFIREKTVGGRKDSQDLVHFTQCDQVPFGVRVWDDIFVYNSSLRTVPSGVACTTLGIEAVGLGTSKVTVSYDLPSNVLTAHVTVASFKPLNILFPASGELVLAVGCSANVMFTGGPLPWVGQSTEHVRHIESGGEQSVVSVTEVNNSERQDTYIYNVLCKQLGEAEVTLTVSNKPVVKQSGHSESTASVRILCAKPRYLVLLPEVDNPTKASCPINLSPERVVVQSFNNVKLLAIVKDAHGREFYNISSLQFDWKLSDDSLASVVKPEFVQVEVDDHIPPNVHFYQYLQPHGKTGVLEVKAIVVGYHAHILRNLDIVPEYPPFAVMEEKGYDVTPDISAVLNLIFVNDAHISPNYSLLFNHPNNKLVVNVHEGSGFYELILSSEEVAVVSHQEGSKVIEIFPRAEGLLKIAIADLCLPSEPTVGEINVVSIGSIHVEAPERVEKGRCVSGLVRIYDSLENLLPIPRPDLLDLRPHIEENIISVTLQFNKDANGNIPGPGEVPFVITGLELGEKHLSFSAGHSSKEVHSESVPIQVFPPLRLLPHNITLIVGSVFQVSSRGGPLPDANIEYSISGNVASVDKTGLVEGLSVGNCVLIGRAVGLHRATGKRIVYSQDSVGIHVVPLTGITIQAPITKIINGGKMPLWANGIPDSITPLILGSSKLPVKYNWQISCRDIGKLYNVYHYAGFVTNEMDLITMHFQGLKPGRVTIGLTVLVPAQMAQASGGKEVEFSASLEIEVFEELRLLEPSTSGERQSPHIIMTPNSVTKLKTNHEGNIKYVIVEKQPRSINSSSENSSQVLSEGTPLLTVDSDGVLKSYSAHGRGVVQITVKEDFGFTQILHVTIEVKTVRYMLVSLRPQFRIKESDMISFLPRGAEIPLSISYHDNAGRAFDAFDSAIKLRMNRFDLTKIQRGSQKNIITATVLNHGITVLKLWDDLTYDHVTEFTRLKSADGILPSINVVSLGDVICFYVPFLPKQEGMAGIWTSENAAVIEVHTALGIGRARAAGTVVIKHHFSPTVYTSKEIKVQPLAKVKLLPLKEYHITNSDPGAVFRVPVVLKSADEVGNKASNLLTHEGTCPPEYTISSFPYFCSLHWTNATEFDIDDIFAVTQDFSLETGQYTCDIVASGDPPPILSTLDTNITLIVECGGLQAAPLQLRFLPGVYITTPEIHLSDAQMSGTLIVSGIAEVLSKLEIIPGNSLISVVRSADRVVESAYVYNVLLSDQYWSVGELSTRMNVSVISPLTKQVLQVPLKVHLVGEKGQIRSPCLVSHVTTWSGFFSDIVYAYRHTLLISATLLLIIIATAYGISSFTPARRENSYAAYANRRQSMFMTPSYGYGRSFGDPDMYGDGRHYNLAAQEIINRQSLGPEALRQSFAAPRTSVARRRPSAWM</sequence>
<dbReference type="Pfam" id="PF26184">
    <property type="entry name" value="Ig_NUP210_8th"/>
    <property type="match status" value="1"/>
</dbReference>
<dbReference type="Pfam" id="PF22957">
    <property type="entry name" value="NUP210_Ig"/>
    <property type="match status" value="1"/>
</dbReference>
<keyword evidence="5 9" id="KW-1133">Transmembrane helix</keyword>
<dbReference type="InterPro" id="IPR057586">
    <property type="entry name" value="Ig_NUP210_16th"/>
</dbReference>
<keyword evidence="6 9" id="KW-0472">Membrane</keyword>
<evidence type="ECO:0000256" key="9">
    <source>
        <dbReference type="SAM" id="Phobius"/>
    </source>
</evidence>
<dbReference type="Pfam" id="PF22969">
    <property type="entry name" value="Ig_NUP210_2nd"/>
    <property type="match status" value="1"/>
</dbReference>
<dbReference type="EMBL" id="JAZDUA010000298">
    <property type="protein sequence ID" value="KAK7861839.1"/>
    <property type="molecule type" value="Genomic_DNA"/>
</dbReference>
<dbReference type="GO" id="GO:0005643">
    <property type="term" value="C:nuclear pore"/>
    <property type="evidence" value="ECO:0007669"/>
    <property type="project" value="TreeGrafter"/>
</dbReference>
<evidence type="ECO:0000256" key="2">
    <source>
        <dbReference type="ARBA" id="ARBA00007313"/>
    </source>
</evidence>
<accession>A0AAN9Z3R2</accession>
<keyword evidence="7" id="KW-0325">Glycoprotein</keyword>
<keyword evidence="3 9" id="KW-0812">Transmembrane</keyword>
<dbReference type="Proteomes" id="UP001378592">
    <property type="component" value="Unassembled WGS sequence"/>
</dbReference>
<evidence type="ECO:0000256" key="3">
    <source>
        <dbReference type="ARBA" id="ARBA00022692"/>
    </source>
</evidence>
<evidence type="ECO:0000256" key="5">
    <source>
        <dbReference type="ARBA" id="ARBA00022989"/>
    </source>
</evidence>
<evidence type="ECO:0000256" key="1">
    <source>
        <dbReference type="ARBA" id="ARBA00004590"/>
    </source>
</evidence>
<proteinExistence type="inferred from homology"/>
<dbReference type="InterPro" id="IPR055098">
    <property type="entry name" value="Ig_NUP210_3rd"/>
</dbReference>
<dbReference type="Pfam" id="PF22967">
    <property type="entry name" value="Ig_NUP210_1st"/>
    <property type="match status" value="1"/>
</dbReference>
<dbReference type="InterPro" id="IPR008964">
    <property type="entry name" value="Invasin/intimin_cell_adhesion"/>
</dbReference>
<organism evidence="12 13">
    <name type="scientific">Gryllus longicercus</name>
    <dbReference type="NCBI Taxonomy" id="2509291"/>
    <lineage>
        <taxon>Eukaryota</taxon>
        <taxon>Metazoa</taxon>
        <taxon>Ecdysozoa</taxon>
        <taxon>Arthropoda</taxon>
        <taxon>Hexapoda</taxon>
        <taxon>Insecta</taxon>
        <taxon>Pterygota</taxon>
        <taxon>Neoptera</taxon>
        <taxon>Polyneoptera</taxon>
        <taxon>Orthoptera</taxon>
        <taxon>Ensifera</taxon>
        <taxon>Gryllidea</taxon>
        <taxon>Grylloidea</taxon>
        <taxon>Gryllidae</taxon>
        <taxon>Gryllinae</taxon>
        <taxon>Gryllus</taxon>
    </lineage>
</organism>
<evidence type="ECO:0000256" key="4">
    <source>
        <dbReference type="ARBA" id="ARBA00022729"/>
    </source>
</evidence>
<dbReference type="InterPro" id="IPR056897">
    <property type="entry name" value="Ig_NUP210_4th"/>
</dbReference>
<dbReference type="SMART" id="SM00635">
    <property type="entry name" value="BID_2"/>
    <property type="match status" value="3"/>
</dbReference>
<dbReference type="Pfam" id="PF26182">
    <property type="entry name" value="Ig_NUP210_5th"/>
    <property type="match status" value="1"/>
</dbReference>
<dbReference type="InterPro" id="IPR045197">
    <property type="entry name" value="NUP210-like"/>
</dbReference>
<comment type="similarity">
    <text evidence="2">Belongs to the NUP210 family.</text>
</comment>
<keyword evidence="13" id="KW-1185">Reference proteome</keyword>
<dbReference type="SUPFAM" id="SSF49373">
    <property type="entry name" value="Invasin/intimin cell-adhesion fragments"/>
    <property type="match status" value="1"/>
</dbReference>
<dbReference type="InterPro" id="IPR055097">
    <property type="entry name" value="Ig_NUP210_2nd"/>
</dbReference>
<dbReference type="Pfam" id="PF22959">
    <property type="entry name" value="Ig_NUP210_15th"/>
    <property type="match status" value="1"/>
</dbReference>
<dbReference type="InterPro" id="IPR055095">
    <property type="entry name" value="NUP210_Ig_C"/>
</dbReference>
<dbReference type="Pfam" id="PF26181">
    <property type="entry name" value="Ig_NUP210_13th"/>
    <property type="match status" value="1"/>
</dbReference>
<dbReference type="Pfam" id="PF22962">
    <property type="entry name" value="Ig_NUP210_7th"/>
    <property type="match status" value="1"/>
</dbReference>
<evidence type="ECO:0000313" key="12">
    <source>
        <dbReference type="EMBL" id="KAK7861839.1"/>
    </source>
</evidence>
<feature type="chain" id="PRO_5042986598" description="BIG2 domain-containing protein" evidence="10">
    <location>
        <begin position="22"/>
        <end position="1945"/>
    </location>
</feature>
<feature type="transmembrane region" description="Helical" evidence="9">
    <location>
        <begin position="1844"/>
        <end position="1862"/>
    </location>
</feature>
<dbReference type="InterPro" id="IPR055094">
    <property type="entry name" value="NUP210_Ig15"/>
</dbReference>
<reference evidence="12 13" key="1">
    <citation type="submission" date="2024-03" db="EMBL/GenBank/DDBJ databases">
        <title>The genome assembly and annotation of the cricket Gryllus longicercus Weissman &amp; Gray.</title>
        <authorList>
            <person name="Szrajer S."/>
            <person name="Gray D."/>
            <person name="Ylla G."/>
        </authorList>
    </citation>
    <scope>NUCLEOTIDE SEQUENCE [LARGE SCALE GENOMIC DNA]</scope>
    <source>
        <strain evidence="12">DAG 2021-001</strain>
        <tissue evidence="12">Whole body minus gut</tissue>
    </source>
</reference>
<dbReference type="InterPro" id="IPR058779">
    <property type="entry name" value="Ig_NUP210_13th"/>
</dbReference>